<accession>A0A9K3D5G6</accession>
<feature type="non-terminal residue" evidence="1">
    <location>
        <position position="1"/>
    </location>
</feature>
<sequence>MADQGIETVGSLLSMCPQLAPALRDEGIEEALLSGLRATAEETGDQHFTLSCLATMRVCAENGLFRTEDSAKQIMTFMTEDIKSPVPAVLTHCAWTLAHMARATEAEERGDVAPAHHLYMIAERTG</sequence>
<evidence type="ECO:0000313" key="2">
    <source>
        <dbReference type="Proteomes" id="UP000265618"/>
    </source>
</evidence>
<dbReference type="EMBL" id="BDIP01004054">
    <property type="protein sequence ID" value="GIQ88417.1"/>
    <property type="molecule type" value="Genomic_DNA"/>
</dbReference>
<name>A0A9K3D5G6_9EUKA</name>
<keyword evidence="2" id="KW-1185">Reference proteome</keyword>
<organism evidence="1 2">
    <name type="scientific">Kipferlia bialata</name>
    <dbReference type="NCBI Taxonomy" id="797122"/>
    <lineage>
        <taxon>Eukaryota</taxon>
        <taxon>Metamonada</taxon>
        <taxon>Carpediemonas-like organisms</taxon>
        <taxon>Kipferlia</taxon>
    </lineage>
</organism>
<gene>
    <name evidence="1" type="ORF">KIPB_010663</name>
</gene>
<protein>
    <submittedName>
        <fullName evidence="1">Uncharacterized protein</fullName>
    </submittedName>
</protein>
<dbReference type="SUPFAM" id="SSF48371">
    <property type="entry name" value="ARM repeat"/>
    <property type="match status" value="1"/>
</dbReference>
<proteinExistence type="predicted"/>
<dbReference type="InterPro" id="IPR011989">
    <property type="entry name" value="ARM-like"/>
</dbReference>
<dbReference type="Gene3D" id="1.25.10.10">
    <property type="entry name" value="Leucine-rich Repeat Variant"/>
    <property type="match status" value="1"/>
</dbReference>
<dbReference type="Proteomes" id="UP000265618">
    <property type="component" value="Unassembled WGS sequence"/>
</dbReference>
<evidence type="ECO:0000313" key="1">
    <source>
        <dbReference type="EMBL" id="GIQ88417.1"/>
    </source>
</evidence>
<dbReference type="InterPro" id="IPR016024">
    <property type="entry name" value="ARM-type_fold"/>
</dbReference>
<comment type="caution">
    <text evidence="1">The sequence shown here is derived from an EMBL/GenBank/DDBJ whole genome shotgun (WGS) entry which is preliminary data.</text>
</comment>
<reference evidence="1 2" key="1">
    <citation type="journal article" date="2018" name="PLoS ONE">
        <title>The draft genome of Kipferlia bialata reveals reductive genome evolution in fornicate parasites.</title>
        <authorList>
            <person name="Tanifuji G."/>
            <person name="Takabayashi S."/>
            <person name="Kume K."/>
            <person name="Takagi M."/>
            <person name="Nakayama T."/>
            <person name="Kamikawa R."/>
            <person name="Inagaki Y."/>
            <person name="Hashimoto T."/>
        </authorList>
    </citation>
    <scope>NUCLEOTIDE SEQUENCE [LARGE SCALE GENOMIC DNA]</scope>
    <source>
        <strain evidence="1">NY0173</strain>
    </source>
</reference>
<dbReference type="AlphaFoldDB" id="A0A9K3D5G6"/>